<keyword evidence="4" id="KW-0143">Chaperone</keyword>
<dbReference type="Proteomes" id="UP001519332">
    <property type="component" value="Unassembled WGS sequence"/>
</dbReference>
<evidence type="ECO:0000256" key="2">
    <source>
        <dbReference type="ARBA" id="ARBA00006411"/>
    </source>
</evidence>
<keyword evidence="6" id="KW-1185">Reference proteome</keyword>
<reference evidence="5 6" key="1">
    <citation type="submission" date="2021-03" db="EMBL/GenBank/DDBJ databases">
        <title>Sequencing the genomes of 1000 actinobacteria strains.</title>
        <authorList>
            <person name="Klenk H.-P."/>
        </authorList>
    </citation>
    <scope>NUCLEOTIDE SEQUENCE [LARGE SCALE GENOMIC DNA]</scope>
    <source>
        <strain evidence="5 6">DSM 46670</strain>
    </source>
</reference>
<comment type="similarity">
    <text evidence="2">Belongs to the EspG family.</text>
</comment>
<dbReference type="Pfam" id="PF14011">
    <property type="entry name" value="ESX-1_EspG"/>
    <property type="match status" value="1"/>
</dbReference>
<evidence type="ECO:0000256" key="4">
    <source>
        <dbReference type="ARBA" id="ARBA00023186"/>
    </source>
</evidence>
<evidence type="ECO:0000256" key="3">
    <source>
        <dbReference type="ARBA" id="ARBA00022490"/>
    </source>
</evidence>
<evidence type="ECO:0008006" key="7">
    <source>
        <dbReference type="Google" id="ProtNLM"/>
    </source>
</evidence>
<dbReference type="RefSeq" id="WP_209642293.1">
    <property type="nucleotide sequence ID" value="NZ_JAGINW010000001.1"/>
</dbReference>
<dbReference type="InterPro" id="IPR025734">
    <property type="entry name" value="EspG"/>
</dbReference>
<gene>
    <name evidence="5" type="ORF">JOF56_005425</name>
</gene>
<proteinExistence type="inferred from homology"/>
<comment type="caution">
    <text evidence="5">The sequence shown here is derived from an EMBL/GenBank/DDBJ whole genome shotgun (WGS) entry which is preliminary data.</text>
</comment>
<sequence>MPNSGTESVRVEPDYVVSEREFDILCGDLGLGQVPYPLQVPSAGQTMSERGRIREDVHRALADRGLATGGQIRAGLEDALTLLLQHDVSIDSVGYAGGSLRALAVTDHDTAVLAWMANEKVNLAEIRPTSLAPSIVALLPEGEPAQGRTMSVQASALTAAIEYDSDDDDDPFAGDDDERTALTRAGMSAEDASALLDLARNRVAGGQFGVSLHGRRVPPLITWLDTNLGRHLMVSEDSWLSFAPADNERIERRLADVLAAATEQTRARR</sequence>
<evidence type="ECO:0000256" key="1">
    <source>
        <dbReference type="ARBA" id="ARBA00004496"/>
    </source>
</evidence>
<evidence type="ECO:0000313" key="5">
    <source>
        <dbReference type="EMBL" id="MBP2325040.1"/>
    </source>
</evidence>
<protein>
    <recommendedName>
        <fullName evidence="7">EspG family protein</fullName>
    </recommendedName>
</protein>
<evidence type="ECO:0000313" key="6">
    <source>
        <dbReference type="Proteomes" id="UP001519332"/>
    </source>
</evidence>
<dbReference type="EMBL" id="JAGINW010000001">
    <property type="protein sequence ID" value="MBP2325040.1"/>
    <property type="molecule type" value="Genomic_DNA"/>
</dbReference>
<keyword evidence="3" id="KW-0963">Cytoplasm</keyword>
<accession>A0ABS4TM45</accession>
<name>A0ABS4TM45_9PSEU</name>
<comment type="subcellular location">
    <subcellularLocation>
        <location evidence="1">Cytoplasm</location>
    </subcellularLocation>
</comment>
<organism evidence="5 6">
    <name type="scientific">Kibdelosporangium banguiense</name>
    <dbReference type="NCBI Taxonomy" id="1365924"/>
    <lineage>
        <taxon>Bacteria</taxon>
        <taxon>Bacillati</taxon>
        <taxon>Actinomycetota</taxon>
        <taxon>Actinomycetes</taxon>
        <taxon>Pseudonocardiales</taxon>
        <taxon>Pseudonocardiaceae</taxon>
        <taxon>Kibdelosporangium</taxon>
    </lineage>
</organism>